<evidence type="ECO:0000313" key="1">
    <source>
        <dbReference type="EMBL" id="JAD41223.1"/>
    </source>
</evidence>
<reference evidence="1" key="1">
    <citation type="submission" date="2014-09" db="EMBL/GenBank/DDBJ databases">
        <authorList>
            <person name="Magalhaes I.L.F."/>
            <person name="Oliveira U."/>
            <person name="Santos F.R."/>
            <person name="Vidigal T.H.D.A."/>
            <person name="Brescovit A.D."/>
            <person name="Santos A.J."/>
        </authorList>
    </citation>
    <scope>NUCLEOTIDE SEQUENCE</scope>
    <source>
        <tissue evidence="1">Shoot tissue taken approximately 20 cm above the soil surface</tissue>
    </source>
</reference>
<sequence>MMRSKIARNFKSSEERAEFSTLHEEWLRTALAVSVKDGHLDEDTVDTLFCVSQELKAHYGGKS</sequence>
<dbReference type="AlphaFoldDB" id="A0A0A8ZU77"/>
<reference evidence="1" key="2">
    <citation type="journal article" date="2015" name="Data Brief">
        <title>Shoot transcriptome of the giant reed, Arundo donax.</title>
        <authorList>
            <person name="Barrero R.A."/>
            <person name="Guerrero F.D."/>
            <person name="Moolhuijzen P."/>
            <person name="Goolsby J.A."/>
            <person name="Tidwell J."/>
            <person name="Bellgard S.E."/>
            <person name="Bellgard M.I."/>
        </authorList>
    </citation>
    <scope>NUCLEOTIDE SEQUENCE</scope>
    <source>
        <tissue evidence="1">Shoot tissue taken approximately 20 cm above the soil surface</tissue>
    </source>
</reference>
<accession>A0A0A8ZU77</accession>
<name>A0A0A8ZU77_ARUDO</name>
<proteinExistence type="predicted"/>
<dbReference type="EMBL" id="GBRH01256672">
    <property type="protein sequence ID" value="JAD41223.1"/>
    <property type="molecule type" value="Transcribed_RNA"/>
</dbReference>
<organism evidence="1">
    <name type="scientific">Arundo donax</name>
    <name type="common">Giant reed</name>
    <name type="synonym">Donax arundinaceus</name>
    <dbReference type="NCBI Taxonomy" id="35708"/>
    <lineage>
        <taxon>Eukaryota</taxon>
        <taxon>Viridiplantae</taxon>
        <taxon>Streptophyta</taxon>
        <taxon>Embryophyta</taxon>
        <taxon>Tracheophyta</taxon>
        <taxon>Spermatophyta</taxon>
        <taxon>Magnoliopsida</taxon>
        <taxon>Liliopsida</taxon>
        <taxon>Poales</taxon>
        <taxon>Poaceae</taxon>
        <taxon>PACMAD clade</taxon>
        <taxon>Arundinoideae</taxon>
        <taxon>Arundineae</taxon>
        <taxon>Arundo</taxon>
    </lineage>
</organism>
<protein>
    <submittedName>
        <fullName evidence="1">Uncharacterized protein</fullName>
    </submittedName>
</protein>